<reference evidence="2 3" key="1">
    <citation type="submission" date="2019-07" db="EMBL/GenBank/DDBJ databases">
        <title>Genomic Encyclopedia of Archaeal and Bacterial Type Strains, Phase II (KMG-II): from individual species to whole genera.</title>
        <authorList>
            <person name="Goeker M."/>
        </authorList>
    </citation>
    <scope>NUCLEOTIDE SEQUENCE [LARGE SCALE GENOMIC DNA]</scope>
    <source>
        <strain evidence="2 3">DSM 21935</strain>
    </source>
</reference>
<evidence type="ECO:0008006" key="4">
    <source>
        <dbReference type="Google" id="ProtNLM"/>
    </source>
</evidence>
<evidence type="ECO:0000313" key="2">
    <source>
        <dbReference type="EMBL" id="TYP93585.1"/>
    </source>
</evidence>
<keyword evidence="3" id="KW-1185">Reference proteome</keyword>
<dbReference type="AlphaFoldDB" id="A0A5D3YJ48"/>
<protein>
    <recommendedName>
        <fullName evidence="4">Short C-terminal domain-containing protein</fullName>
    </recommendedName>
</protein>
<dbReference type="Proteomes" id="UP000324595">
    <property type="component" value="Unassembled WGS sequence"/>
</dbReference>
<comment type="caution">
    <text evidence="2">The sequence shown here is derived from an EMBL/GenBank/DDBJ whole genome shotgun (WGS) entry which is preliminary data.</text>
</comment>
<dbReference type="RefSeq" id="WP_148898649.1">
    <property type="nucleotide sequence ID" value="NZ_VNHY01000002.1"/>
</dbReference>
<keyword evidence="1" id="KW-0812">Transmembrane</keyword>
<dbReference type="OrthoDB" id="1525174at2"/>
<feature type="transmembrane region" description="Helical" evidence="1">
    <location>
        <begin position="12"/>
        <end position="31"/>
    </location>
</feature>
<name>A0A5D3YJ48_9BACT</name>
<keyword evidence="1" id="KW-0472">Membrane</keyword>
<accession>A0A5D3YJ48</accession>
<keyword evidence="1" id="KW-1133">Transmembrane helix</keyword>
<evidence type="ECO:0000313" key="3">
    <source>
        <dbReference type="Proteomes" id="UP000324595"/>
    </source>
</evidence>
<organism evidence="2 3">
    <name type="scientific">Fodinibius salinus</name>
    <dbReference type="NCBI Taxonomy" id="860790"/>
    <lineage>
        <taxon>Bacteria</taxon>
        <taxon>Pseudomonadati</taxon>
        <taxon>Balneolota</taxon>
        <taxon>Balneolia</taxon>
        <taxon>Balneolales</taxon>
        <taxon>Balneolaceae</taxon>
        <taxon>Fodinibius</taxon>
    </lineage>
</organism>
<evidence type="ECO:0000256" key="1">
    <source>
        <dbReference type="SAM" id="Phobius"/>
    </source>
</evidence>
<proteinExistence type="predicted"/>
<dbReference type="EMBL" id="VNHY01000002">
    <property type="protein sequence ID" value="TYP93585.1"/>
    <property type="molecule type" value="Genomic_DNA"/>
</dbReference>
<sequence length="87" mass="10740">MWFDTIWNTPLFWWLLLTVFGAGFIILILLWRRTKSDPVKEQMDHFCRCYARGEISREDFEELKKDLQVFKKQKIKLKRKRKPIKHV</sequence>
<gene>
    <name evidence="2" type="ORF">LX73_1291</name>
</gene>